<dbReference type="EMBL" id="QXFT01000986">
    <property type="protein sequence ID" value="KAE9332028.1"/>
    <property type="molecule type" value="Genomic_DNA"/>
</dbReference>
<dbReference type="AlphaFoldDB" id="A0A6A4ETY8"/>
<protein>
    <submittedName>
        <fullName evidence="3">Uncharacterized protein</fullName>
    </submittedName>
</protein>
<evidence type="ECO:0000313" key="5">
    <source>
        <dbReference type="Proteomes" id="UP000434957"/>
    </source>
</evidence>
<evidence type="ECO:0000313" key="1">
    <source>
        <dbReference type="EMBL" id="KAE9008869.1"/>
    </source>
</evidence>
<sequence length="52" mass="5876">MALSSFRTWRLRLTSRLVSILFSTDGLNMLRLTLNSLPGDHVRTVNASKLCI</sequence>
<dbReference type="EMBL" id="QXFU01001167">
    <property type="protein sequence ID" value="KAE9008869.1"/>
    <property type="molecule type" value="Genomic_DNA"/>
</dbReference>
<name>A0A6A4ETY8_9STRA</name>
<dbReference type="Proteomes" id="UP000434957">
    <property type="component" value="Unassembled WGS sequence"/>
</dbReference>
<comment type="caution">
    <text evidence="3">The sequence shown here is derived from an EMBL/GenBank/DDBJ whole genome shotgun (WGS) entry which is preliminary data.</text>
</comment>
<dbReference type="Proteomes" id="UP000429607">
    <property type="component" value="Unassembled WGS sequence"/>
</dbReference>
<evidence type="ECO:0000313" key="6">
    <source>
        <dbReference type="Proteomes" id="UP000435112"/>
    </source>
</evidence>
<proteinExistence type="predicted"/>
<dbReference type="Proteomes" id="UP000435112">
    <property type="component" value="Unassembled WGS sequence"/>
</dbReference>
<organism evidence="3 5">
    <name type="scientific">Phytophthora rubi</name>
    <dbReference type="NCBI Taxonomy" id="129364"/>
    <lineage>
        <taxon>Eukaryota</taxon>
        <taxon>Sar</taxon>
        <taxon>Stramenopiles</taxon>
        <taxon>Oomycota</taxon>
        <taxon>Peronosporomycetes</taxon>
        <taxon>Peronosporales</taxon>
        <taxon>Peronosporaceae</taxon>
        <taxon>Phytophthora</taxon>
    </lineage>
</organism>
<keyword evidence="5" id="KW-1185">Reference proteome</keyword>
<evidence type="ECO:0000313" key="4">
    <source>
        <dbReference type="Proteomes" id="UP000429607"/>
    </source>
</evidence>
<reference evidence="3 5" key="1">
    <citation type="submission" date="2018-08" db="EMBL/GenBank/DDBJ databases">
        <title>Genomic investigation of the strawberry pathogen Phytophthora fragariae indicates pathogenicity is determined by transcriptional variation in three key races.</title>
        <authorList>
            <person name="Adams T.M."/>
            <person name="Armitage A.D."/>
            <person name="Sobczyk M.K."/>
            <person name="Bates H.J."/>
            <person name="Dunwell J.M."/>
            <person name="Nellist C.F."/>
            <person name="Harrison R.J."/>
        </authorList>
    </citation>
    <scope>NUCLEOTIDE SEQUENCE [LARGE SCALE GENOMIC DNA]</scope>
    <source>
        <strain evidence="2 4">SCRP249</strain>
        <strain evidence="1 6">SCRP324</strain>
        <strain evidence="3 5">SCRP333</strain>
    </source>
</reference>
<gene>
    <name evidence="2" type="ORF">PR001_g15315</name>
    <name evidence="1" type="ORF">PR002_g15772</name>
    <name evidence="3" type="ORF">PR003_g14723</name>
</gene>
<accession>A0A6A4ETY8</accession>
<evidence type="ECO:0000313" key="3">
    <source>
        <dbReference type="EMBL" id="KAE9332028.1"/>
    </source>
</evidence>
<evidence type="ECO:0000313" key="2">
    <source>
        <dbReference type="EMBL" id="KAE9013766.1"/>
    </source>
</evidence>
<dbReference type="EMBL" id="QXFV01001148">
    <property type="protein sequence ID" value="KAE9013766.1"/>
    <property type="molecule type" value="Genomic_DNA"/>
</dbReference>